<dbReference type="PATRIC" id="fig|188932.3.peg.4200"/>
<proteinExistence type="predicted"/>
<protein>
    <submittedName>
        <fullName evidence="2">Putative exported protein</fullName>
    </submittedName>
</protein>
<feature type="signal peptide" evidence="1">
    <location>
        <begin position="1"/>
        <end position="20"/>
    </location>
</feature>
<organism evidence="2 3">
    <name type="scientific">Pedobacter cryoconitis</name>
    <dbReference type="NCBI Taxonomy" id="188932"/>
    <lineage>
        <taxon>Bacteria</taxon>
        <taxon>Pseudomonadati</taxon>
        <taxon>Bacteroidota</taxon>
        <taxon>Sphingobacteriia</taxon>
        <taxon>Sphingobacteriales</taxon>
        <taxon>Sphingobacteriaceae</taxon>
        <taxon>Pedobacter</taxon>
    </lineage>
</organism>
<name>A0A127VHU9_9SPHI</name>
<keyword evidence="1" id="KW-0732">Signal</keyword>
<dbReference type="AlphaFoldDB" id="A0A127VHU9"/>
<accession>A0A127VHU9</accession>
<reference evidence="2 3" key="1">
    <citation type="submission" date="2016-03" db="EMBL/GenBank/DDBJ databases">
        <title>Complete genome sequence of Pedobacter cryoconitis PAMC 27485.</title>
        <authorList>
            <person name="Lee J."/>
            <person name="Kim O.-S."/>
        </authorList>
    </citation>
    <scope>NUCLEOTIDE SEQUENCE [LARGE SCALE GENOMIC DNA]</scope>
    <source>
        <strain evidence="2 3">PAMC 27485</strain>
    </source>
</reference>
<dbReference type="OrthoDB" id="9811639at2"/>
<sequence precursor="true">MKNLTIFNLLKSKTALFVLAGAMILTSCKKEVEVQNPGSQDVSATKVDAEVWRKANLTNYESFPLPGSPECIEFNGCTWAGQFAFLSGKQTLSWVKANNIISIHSKDAGKYKLKTFRIRQGSKQIDAKVYDNCADSDCEGCCTINANENGIGFLIDLEKYTMQRFGSGDGIVEWRCLDC</sequence>
<evidence type="ECO:0000256" key="1">
    <source>
        <dbReference type="SAM" id="SignalP"/>
    </source>
</evidence>
<gene>
    <name evidence="2" type="ORF">AY601_4045</name>
</gene>
<dbReference type="KEGG" id="pcm:AY601_4045"/>
<evidence type="ECO:0000313" key="2">
    <source>
        <dbReference type="EMBL" id="AMQ00896.1"/>
    </source>
</evidence>
<feature type="chain" id="PRO_5007280650" evidence="1">
    <location>
        <begin position="21"/>
        <end position="179"/>
    </location>
</feature>
<dbReference type="Proteomes" id="UP000071561">
    <property type="component" value="Chromosome"/>
</dbReference>
<keyword evidence="3" id="KW-1185">Reference proteome</keyword>
<evidence type="ECO:0000313" key="3">
    <source>
        <dbReference type="Proteomes" id="UP000071561"/>
    </source>
</evidence>
<dbReference type="PROSITE" id="PS51257">
    <property type="entry name" value="PROKAR_LIPOPROTEIN"/>
    <property type="match status" value="1"/>
</dbReference>
<dbReference type="RefSeq" id="WP_068404393.1">
    <property type="nucleotide sequence ID" value="NZ_CP014504.1"/>
</dbReference>
<dbReference type="EMBL" id="CP014504">
    <property type="protein sequence ID" value="AMQ00896.1"/>
    <property type="molecule type" value="Genomic_DNA"/>
</dbReference>